<accession>A0A511K938</accession>
<evidence type="ECO:0000256" key="5">
    <source>
        <dbReference type="ARBA" id="ARBA00022927"/>
    </source>
</evidence>
<dbReference type="PANTHER" id="PTHR12961">
    <property type="entry name" value="CONSERVED OLIGOMERIC GOLGI COMPLEX COMPONENT 2"/>
    <property type="match status" value="1"/>
</dbReference>
<keyword evidence="6" id="KW-0333">Golgi apparatus</keyword>
<dbReference type="InterPro" id="IPR009316">
    <property type="entry name" value="COG2"/>
</dbReference>
<dbReference type="SUPFAM" id="SSF46785">
    <property type="entry name" value="Winged helix' DNA-binding domain"/>
    <property type="match status" value="1"/>
</dbReference>
<dbReference type="Pfam" id="PF04157">
    <property type="entry name" value="EAP30"/>
    <property type="match status" value="1"/>
</dbReference>
<dbReference type="Pfam" id="PF06148">
    <property type="entry name" value="COG2_N"/>
    <property type="match status" value="1"/>
</dbReference>
<dbReference type="EMBL" id="BJWK01000002">
    <property type="protein sequence ID" value="GEM06850.1"/>
    <property type="molecule type" value="Genomic_DNA"/>
</dbReference>
<dbReference type="Gene3D" id="6.10.140.180">
    <property type="match status" value="1"/>
</dbReference>
<dbReference type="Proteomes" id="UP000321518">
    <property type="component" value="Unassembled WGS sequence"/>
</dbReference>
<evidence type="ECO:0000256" key="9">
    <source>
        <dbReference type="SAM" id="Coils"/>
    </source>
</evidence>
<evidence type="ECO:0000313" key="13">
    <source>
        <dbReference type="EMBL" id="GEM06850.1"/>
    </source>
</evidence>
<dbReference type="InterPro" id="IPR040608">
    <property type="entry name" value="Snf8/Vps36"/>
</dbReference>
<dbReference type="GO" id="GO:0007030">
    <property type="term" value="P:Golgi organization"/>
    <property type="evidence" value="ECO:0007669"/>
    <property type="project" value="InterPro"/>
</dbReference>
<sequence length="1107" mass="120610">MAEDALQNPFNPAQPVTGSPSAPATLSPPSKPALSHRPSFTTVLSTADLSAAVEGQVVLPSAPPLSHDALAGDDFDASEFLLARRHTPLDDLRSELRGYLSTLRTSLVGVINEEYEAFIGLSLGLKHAAVSQSLATIPRPVLSIRGEVMRVKDELEDMRSEMSSVLDERKEVREMKAMMRRLLATEEAVDKVEGLLKPAGDADKSRSLDLAINSPAKRLERIASEYTHMLYLVERAGDLPYVQALQPRIDRVTTALRFDLSSLLSAILAGSPAAPTYREELTTALRTFLSLGLISQVEEVMRRDVVRPFVKHAVHRDALSSPADSPALASHPAHVPPPYRIEPIAVPPAHREGTDAAPLAALYNRILAFISHDCGVLLDVGERVLAIPHERRRIDAAGAASEANETEKVEGFEILTNVLFDEIGTALMGELGGVIYAAGRPTVFHQNYLLTTAFVSCIESLSPTLARLTSLRSHSTYTTLLKRFQLPVYFQLRFKDAVTSVERAFEVGQASGGGGAGGFVMSESEAAFKALRRCWDEDVWLEELAGRFWRLTLQIVSRYRTWLNDRVPRYVLPTSASSANLAAAAPGSPASRASFDGDRSRLAVSAGNSRPATPGPVSGNDEVSEETTLRQLTMLIADAQTMERRVFNLFEERIRGRLPPDVRDDAGDVMRESLSSVTAVVPSLSSQITTILIKRCAEHLKLVRSVASQVRASTRKGPSEPSYFVHNILKEVRAYLGGPGRVVEEELRRRLATVVVEDIAGRYTSILSTQKKTEDSLRWLKKGRQGLSFFGRAAASASPAEDGGSDDDRVKMQMMLDVETLAKDAEELGVDIEGTGLSSLQRHLDSVDHYTTLGTSLAAQQASTLSSQLSTFQAALSRFSSTHRAKILSHPEFRKHFSALCAELGVDPLGGGSKGLWDKMGLTDWYYALGVQVVDVCLRARERGGGLVALDEVIREVQRLRSGKPVKSVGAPKAVAPTPFESTPATTASEITEADVQRAIEALEPLGCGYAILTVGSKKVVRCSPGQLDRDSLVAVEAASSTQRGAVTTEELRDYAARDGRMWDMDRVERALEKALMDDGMLWVDEQAGDAVYVQRDYYAPGLFVME</sequence>
<gene>
    <name evidence="13" type="ORF">Rt10032_c02g0867</name>
</gene>
<evidence type="ECO:0000259" key="12">
    <source>
        <dbReference type="Pfam" id="PF12022"/>
    </source>
</evidence>
<keyword evidence="7" id="KW-0472">Membrane</keyword>
<comment type="subcellular location">
    <subcellularLocation>
        <location evidence="1">Golgi apparatus membrane</location>
        <topology evidence="1">Peripheral membrane protein</topology>
    </subcellularLocation>
</comment>
<evidence type="ECO:0000256" key="7">
    <source>
        <dbReference type="ARBA" id="ARBA00023136"/>
    </source>
</evidence>
<feature type="region of interest" description="Disordered" evidence="10">
    <location>
        <begin position="602"/>
        <end position="624"/>
    </location>
</feature>
<proteinExistence type="inferred from homology"/>
<feature type="compositionally biased region" description="Low complexity" evidence="10">
    <location>
        <begin position="19"/>
        <end position="35"/>
    </location>
</feature>
<dbReference type="InterPro" id="IPR024602">
    <property type="entry name" value="COG_su2_N"/>
</dbReference>
<reference evidence="13 14" key="1">
    <citation type="submission" date="2019-07" db="EMBL/GenBank/DDBJ databases">
        <title>Rhodotorula toruloides NBRC10032 genome sequencing.</title>
        <authorList>
            <person name="Shida Y."/>
            <person name="Takaku H."/>
            <person name="Ogasawara W."/>
            <person name="Mori K."/>
        </authorList>
    </citation>
    <scope>NUCLEOTIDE SEQUENCE [LARGE SCALE GENOMIC DNA]</scope>
    <source>
        <strain evidence="13 14">NBRC10032</strain>
    </source>
</reference>
<evidence type="ECO:0000256" key="8">
    <source>
        <dbReference type="ARBA" id="ARBA00031344"/>
    </source>
</evidence>
<feature type="domain" description="COG complex component COG2 C-terminal" evidence="12">
    <location>
        <begin position="482"/>
        <end position="818"/>
    </location>
</feature>
<dbReference type="OrthoDB" id="332281at2759"/>
<evidence type="ECO:0000256" key="10">
    <source>
        <dbReference type="SAM" id="MobiDB-lite"/>
    </source>
</evidence>
<keyword evidence="4" id="KW-0813">Transport</keyword>
<comment type="caution">
    <text evidence="13">The sequence shown here is derived from an EMBL/GenBank/DDBJ whole genome shotgun (WGS) entry which is preliminary data.</text>
</comment>
<protein>
    <recommendedName>
        <fullName evidence="3">Conserved oligomeric Golgi complex subunit 2</fullName>
    </recommendedName>
    <alternativeName>
        <fullName evidence="8">Component of oligomeric Golgi complex 2</fullName>
    </alternativeName>
</protein>
<evidence type="ECO:0000256" key="1">
    <source>
        <dbReference type="ARBA" id="ARBA00004395"/>
    </source>
</evidence>
<dbReference type="GO" id="GO:0017119">
    <property type="term" value="C:Golgi transport complex"/>
    <property type="evidence" value="ECO:0007669"/>
    <property type="project" value="TreeGrafter"/>
</dbReference>
<keyword evidence="9" id="KW-0175">Coiled coil</keyword>
<dbReference type="PANTHER" id="PTHR12961:SF0">
    <property type="entry name" value="CONSERVED OLIGOMERIC GOLGI COMPLEX SUBUNIT 2"/>
    <property type="match status" value="1"/>
</dbReference>
<evidence type="ECO:0000313" key="14">
    <source>
        <dbReference type="Proteomes" id="UP000321518"/>
    </source>
</evidence>
<evidence type="ECO:0000256" key="4">
    <source>
        <dbReference type="ARBA" id="ARBA00022448"/>
    </source>
</evidence>
<feature type="coiled-coil region" evidence="9">
    <location>
        <begin position="148"/>
        <end position="175"/>
    </location>
</feature>
<dbReference type="Pfam" id="PF12022">
    <property type="entry name" value="COG2_C"/>
    <property type="match status" value="1"/>
</dbReference>
<evidence type="ECO:0000256" key="3">
    <source>
        <dbReference type="ARBA" id="ARBA00020977"/>
    </source>
</evidence>
<evidence type="ECO:0000256" key="6">
    <source>
        <dbReference type="ARBA" id="ARBA00023034"/>
    </source>
</evidence>
<comment type="similarity">
    <text evidence="2">Belongs to the COG2 family.</text>
</comment>
<feature type="domain" description="Conserved oligomeric Golgi complex subunit 2 N-terminal" evidence="11">
    <location>
        <begin position="65"/>
        <end position="126"/>
    </location>
</feature>
<dbReference type="InterPro" id="IPR036388">
    <property type="entry name" value="WH-like_DNA-bd_sf"/>
</dbReference>
<evidence type="ECO:0000256" key="2">
    <source>
        <dbReference type="ARBA" id="ARBA00007603"/>
    </source>
</evidence>
<dbReference type="Gene3D" id="1.10.10.10">
    <property type="entry name" value="Winged helix-like DNA-binding domain superfamily/Winged helix DNA-binding domain"/>
    <property type="match status" value="2"/>
</dbReference>
<dbReference type="GO" id="GO:0006891">
    <property type="term" value="P:intra-Golgi vesicle-mediated transport"/>
    <property type="evidence" value="ECO:0007669"/>
    <property type="project" value="TreeGrafter"/>
</dbReference>
<name>A0A511K938_RHOTO</name>
<dbReference type="InterPro" id="IPR024603">
    <property type="entry name" value="COG_complex_COG2_C"/>
</dbReference>
<dbReference type="AlphaFoldDB" id="A0A511K938"/>
<evidence type="ECO:0000259" key="11">
    <source>
        <dbReference type="Pfam" id="PF06148"/>
    </source>
</evidence>
<dbReference type="GO" id="GO:0015031">
    <property type="term" value="P:protein transport"/>
    <property type="evidence" value="ECO:0007669"/>
    <property type="project" value="UniProtKB-KW"/>
</dbReference>
<dbReference type="InterPro" id="IPR036390">
    <property type="entry name" value="WH_DNA-bd_sf"/>
</dbReference>
<dbReference type="GO" id="GO:0000139">
    <property type="term" value="C:Golgi membrane"/>
    <property type="evidence" value="ECO:0007669"/>
    <property type="project" value="UniProtKB-SubCell"/>
</dbReference>
<keyword evidence="5" id="KW-0653">Protein transport</keyword>
<feature type="region of interest" description="Disordered" evidence="10">
    <location>
        <begin position="1"/>
        <end position="37"/>
    </location>
</feature>
<organism evidence="13 14">
    <name type="scientific">Rhodotorula toruloides</name>
    <name type="common">Yeast</name>
    <name type="synonym">Rhodosporidium toruloides</name>
    <dbReference type="NCBI Taxonomy" id="5286"/>
    <lineage>
        <taxon>Eukaryota</taxon>
        <taxon>Fungi</taxon>
        <taxon>Dikarya</taxon>
        <taxon>Basidiomycota</taxon>
        <taxon>Pucciniomycotina</taxon>
        <taxon>Microbotryomycetes</taxon>
        <taxon>Sporidiobolales</taxon>
        <taxon>Sporidiobolaceae</taxon>
        <taxon>Rhodotorula</taxon>
    </lineage>
</organism>
<feature type="compositionally biased region" description="Polar residues" evidence="10">
    <location>
        <begin position="8"/>
        <end position="18"/>
    </location>
</feature>